<comment type="similarity">
    <text evidence="2 4">Belongs to the ATPase inhibitor family.</text>
</comment>
<feature type="coiled-coil region" evidence="5">
    <location>
        <begin position="59"/>
        <end position="86"/>
    </location>
</feature>
<dbReference type="AlphaFoldDB" id="A0A1R1Y882"/>
<evidence type="ECO:0000313" key="6">
    <source>
        <dbReference type="EMBL" id="OMJ23054.1"/>
    </source>
</evidence>
<dbReference type="Gene3D" id="1.20.5.500">
    <property type="entry name" value="Single helix bin"/>
    <property type="match status" value="1"/>
</dbReference>
<accession>A0A1R1Y882</accession>
<keyword evidence="5" id="KW-0175">Coiled coil</keyword>
<dbReference type="EMBL" id="LSSN01000616">
    <property type="protein sequence ID" value="OMJ23054.1"/>
    <property type="molecule type" value="Genomic_DNA"/>
</dbReference>
<proteinExistence type="inferred from homology"/>
<dbReference type="SUPFAM" id="SSF64602">
    <property type="entry name" value="F1 ATPase inhibitor, IF1, C-terminal domain"/>
    <property type="match status" value="1"/>
</dbReference>
<dbReference type="Proteomes" id="UP000187283">
    <property type="component" value="Unassembled WGS sequence"/>
</dbReference>
<dbReference type="OrthoDB" id="5532350at2759"/>
<dbReference type="GO" id="GO:0042030">
    <property type="term" value="F:ATPase inhibitor activity"/>
    <property type="evidence" value="ECO:0007669"/>
    <property type="project" value="InterPro"/>
</dbReference>
<dbReference type="GO" id="GO:0005739">
    <property type="term" value="C:mitochondrion"/>
    <property type="evidence" value="ECO:0007669"/>
    <property type="project" value="UniProtKB-SubCell"/>
</dbReference>
<comment type="subcellular location">
    <subcellularLocation>
        <location evidence="1">Mitochondrion</location>
    </subcellularLocation>
</comment>
<evidence type="ECO:0000256" key="1">
    <source>
        <dbReference type="ARBA" id="ARBA00004173"/>
    </source>
</evidence>
<evidence type="ECO:0000256" key="4">
    <source>
        <dbReference type="RuleBase" id="RU368087"/>
    </source>
</evidence>
<organism evidence="6 7">
    <name type="scientific">Smittium culicis</name>
    <dbReference type="NCBI Taxonomy" id="133412"/>
    <lineage>
        <taxon>Eukaryota</taxon>
        <taxon>Fungi</taxon>
        <taxon>Fungi incertae sedis</taxon>
        <taxon>Zoopagomycota</taxon>
        <taxon>Kickxellomycotina</taxon>
        <taxon>Harpellomycetes</taxon>
        <taxon>Harpellales</taxon>
        <taxon>Legeriomycetaceae</taxon>
        <taxon>Smittium</taxon>
    </lineage>
</organism>
<dbReference type="InterPro" id="IPR007648">
    <property type="entry name" value="ATPase_inhibitor_mt"/>
</dbReference>
<evidence type="ECO:0000256" key="5">
    <source>
        <dbReference type="SAM" id="Coils"/>
    </source>
</evidence>
<dbReference type="Pfam" id="PF04568">
    <property type="entry name" value="IATP"/>
    <property type="match status" value="1"/>
</dbReference>
<comment type="caution">
    <text evidence="6">The sequence shown here is derived from an EMBL/GenBank/DDBJ whole genome shotgun (WGS) entry which is preliminary data.</text>
</comment>
<gene>
    <name evidence="6" type="ORF">AYI70_g2496</name>
</gene>
<keyword evidence="7" id="KW-1185">Reference proteome</keyword>
<reference evidence="6 7" key="1">
    <citation type="submission" date="2017-01" db="EMBL/GenBank/DDBJ databases">
        <authorList>
            <person name="Mah S.A."/>
            <person name="Swanson W.J."/>
            <person name="Moy G.W."/>
            <person name="Vacquier V.D."/>
        </authorList>
    </citation>
    <scope>NUCLEOTIDE SEQUENCE [LARGE SCALE GENOMIC DNA]</scope>
    <source>
        <strain evidence="6 7">GSMNP</strain>
    </source>
</reference>
<evidence type="ECO:0000256" key="2">
    <source>
        <dbReference type="ARBA" id="ARBA00010901"/>
    </source>
</evidence>
<evidence type="ECO:0000256" key="3">
    <source>
        <dbReference type="ARBA" id="ARBA00023128"/>
    </source>
</evidence>
<evidence type="ECO:0000313" key="7">
    <source>
        <dbReference type="Proteomes" id="UP000187283"/>
    </source>
</evidence>
<name>A0A1R1Y882_9FUNG</name>
<comment type="function">
    <text evidence="4">Inhibits the enzyme activity of ATPase.</text>
</comment>
<feature type="non-terminal residue" evidence="6">
    <location>
        <position position="1"/>
    </location>
</feature>
<keyword evidence="3" id="KW-0496">Mitochondrion</keyword>
<protein>
    <recommendedName>
        <fullName evidence="4">ATPase inhibitor, mitochondrial</fullName>
    </recommendedName>
</protein>
<sequence length="95" mass="10476">NQQQLKISMFVVSAKNILPLVARSSASAPVAAAALRMYSSTSDGKFGEREKAAEDMYIRKAEAEKIKALHDRIEKAQKEMNAINDALKEIAPKKD</sequence>